<dbReference type="Proteomes" id="UP000823941">
    <property type="component" value="Chromosome 15"/>
</dbReference>
<comment type="caution">
    <text evidence="1">The sequence shown here is derived from an EMBL/GenBank/DDBJ whole genome shotgun (WGS) entry which is preliminary data.</text>
</comment>
<accession>A0ABQ7QKY3</accession>
<sequence>MNVIVDVQGFKTDDNQFILKEIAMIHEKQVQVFLIKPPFAYYDLSKTERRQVSWIERNRGIYWKEGFIPYSCHKNYIVQLLSNKIIYTKGMEKVKWLIEITKNNNVYNLEDKNCPSLLSLYDKYNDSIDVISCMYHTDTCALKNVTCLNKWLKENKVF</sequence>
<evidence type="ECO:0000313" key="2">
    <source>
        <dbReference type="Proteomes" id="UP000823941"/>
    </source>
</evidence>
<gene>
    <name evidence="1" type="ORF">JYU34_011571</name>
</gene>
<protein>
    <submittedName>
        <fullName evidence="1">Uncharacterized protein</fullName>
    </submittedName>
</protein>
<evidence type="ECO:0000313" key="1">
    <source>
        <dbReference type="EMBL" id="KAG7304598.1"/>
    </source>
</evidence>
<proteinExistence type="predicted"/>
<name>A0ABQ7QKY3_PLUXY</name>
<dbReference type="EMBL" id="JAHIBW010000015">
    <property type="protein sequence ID" value="KAG7304598.1"/>
    <property type="molecule type" value="Genomic_DNA"/>
</dbReference>
<keyword evidence="2" id="KW-1185">Reference proteome</keyword>
<organism evidence="1 2">
    <name type="scientific">Plutella xylostella</name>
    <name type="common">Diamondback moth</name>
    <name type="synonym">Plutella maculipennis</name>
    <dbReference type="NCBI Taxonomy" id="51655"/>
    <lineage>
        <taxon>Eukaryota</taxon>
        <taxon>Metazoa</taxon>
        <taxon>Ecdysozoa</taxon>
        <taxon>Arthropoda</taxon>
        <taxon>Hexapoda</taxon>
        <taxon>Insecta</taxon>
        <taxon>Pterygota</taxon>
        <taxon>Neoptera</taxon>
        <taxon>Endopterygota</taxon>
        <taxon>Lepidoptera</taxon>
        <taxon>Glossata</taxon>
        <taxon>Ditrysia</taxon>
        <taxon>Yponomeutoidea</taxon>
        <taxon>Plutellidae</taxon>
        <taxon>Plutella</taxon>
    </lineage>
</organism>
<reference evidence="1 2" key="1">
    <citation type="submission" date="2021-06" db="EMBL/GenBank/DDBJ databases">
        <title>A haploid diamondback moth (Plutella xylostella L.) genome assembly resolves 31 chromosomes and identifies a diamide resistance mutation.</title>
        <authorList>
            <person name="Ward C.M."/>
            <person name="Perry K.D."/>
            <person name="Baker G."/>
            <person name="Powis K."/>
            <person name="Heckel D.G."/>
            <person name="Baxter S.W."/>
        </authorList>
    </citation>
    <scope>NUCLEOTIDE SEQUENCE [LARGE SCALE GENOMIC DNA]</scope>
    <source>
        <strain evidence="1 2">LV</strain>
        <tissue evidence="1">Single pupa</tissue>
    </source>
</reference>